<gene>
    <name evidence="2" type="ORF">CLOSTASPAR_00239</name>
</gene>
<evidence type="ECO:0000256" key="1">
    <source>
        <dbReference type="SAM" id="Phobius"/>
    </source>
</evidence>
<organism evidence="2 3">
    <name type="scientific">[Clostridium] asparagiforme DSM 15981</name>
    <dbReference type="NCBI Taxonomy" id="518636"/>
    <lineage>
        <taxon>Bacteria</taxon>
        <taxon>Bacillati</taxon>
        <taxon>Bacillota</taxon>
        <taxon>Clostridia</taxon>
        <taxon>Lachnospirales</taxon>
        <taxon>Lachnospiraceae</taxon>
        <taxon>Enterocloster</taxon>
    </lineage>
</organism>
<sequence length="47" mass="5213">MGCKQYFSHSGSLLSILCIYISECILNLAEISFPVNRFGLFPAETAQ</sequence>
<comment type="caution">
    <text evidence="2">The sequence shown here is derived from an EMBL/GenBank/DDBJ whole genome shotgun (WGS) entry which is preliminary data.</text>
</comment>
<dbReference type="HOGENOM" id="CLU_3166265_0_0_9"/>
<reference evidence="2 3" key="1">
    <citation type="submission" date="2009-02" db="EMBL/GenBank/DDBJ databases">
        <title>Draft genome sequence of Clostridium asparagiforme (DSM 15981).</title>
        <authorList>
            <person name="Sudarsanam P."/>
            <person name="Ley R."/>
            <person name="Guruge J."/>
            <person name="Turnbaugh P.J."/>
            <person name="Mahowald M."/>
            <person name="Liep D."/>
            <person name="Gordon J."/>
        </authorList>
    </citation>
    <scope>NUCLEOTIDE SEQUENCE [LARGE SCALE GENOMIC DNA]</scope>
    <source>
        <strain evidence="2 3">DSM 15981</strain>
    </source>
</reference>
<accession>C0CTE1</accession>
<proteinExistence type="predicted"/>
<dbReference type="Proteomes" id="UP000004756">
    <property type="component" value="Unassembled WGS sequence"/>
</dbReference>
<keyword evidence="1" id="KW-0472">Membrane</keyword>
<protein>
    <submittedName>
        <fullName evidence="2">Uncharacterized protein</fullName>
    </submittedName>
</protein>
<keyword evidence="3" id="KW-1185">Reference proteome</keyword>
<feature type="transmembrane region" description="Helical" evidence="1">
    <location>
        <begin position="6"/>
        <end position="29"/>
    </location>
</feature>
<evidence type="ECO:0000313" key="2">
    <source>
        <dbReference type="EMBL" id="EEG57657.1"/>
    </source>
</evidence>
<keyword evidence="1" id="KW-0812">Transmembrane</keyword>
<dbReference type="AlphaFoldDB" id="C0CTE1"/>
<dbReference type="EMBL" id="ACCJ01000015">
    <property type="protein sequence ID" value="EEG57657.1"/>
    <property type="molecule type" value="Genomic_DNA"/>
</dbReference>
<keyword evidence="1" id="KW-1133">Transmembrane helix</keyword>
<evidence type="ECO:0000313" key="3">
    <source>
        <dbReference type="Proteomes" id="UP000004756"/>
    </source>
</evidence>
<name>C0CTE1_9FIRM</name>